<gene>
    <name evidence="2" type="ORF">RAG0_15802</name>
</gene>
<dbReference type="GO" id="GO:0003676">
    <property type="term" value="F:nucleic acid binding"/>
    <property type="evidence" value="ECO:0007669"/>
    <property type="project" value="InterPro"/>
</dbReference>
<dbReference type="OrthoDB" id="245563at2759"/>
<dbReference type="SUPFAM" id="SSF53098">
    <property type="entry name" value="Ribonuclease H-like"/>
    <property type="match status" value="1"/>
</dbReference>
<sequence length="143" mass="15772">MPVNGAAQAGYGVFVSWMAHQLNCGGRVPCHAEQTTDFAEIFAAIQALEVVDNLMITGQYISHVVMKTTSKFLVTAMTKLVWIWVERKINQGQPLVNGPPVAHLHERASALQQNHVKISFCQVNSGYNEPAIMLAQEAARKRV</sequence>
<dbReference type="InterPro" id="IPR012337">
    <property type="entry name" value="RNaseH-like_sf"/>
</dbReference>
<keyword evidence="3" id="KW-1185">Reference proteome</keyword>
<dbReference type="Gene3D" id="3.30.420.10">
    <property type="entry name" value="Ribonuclease H-like superfamily/Ribonuclease H"/>
    <property type="match status" value="1"/>
</dbReference>
<protein>
    <recommendedName>
        <fullName evidence="1">RNase H type-1 domain-containing protein</fullName>
    </recommendedName>
</protein>
<name>A0A1E1LMK5_9HELO</name>
<evidence type="ECO:0000313" key="3">
    <source>
        <dbReference type="Proteomes" id="UP000178912"/>
    </source>
</evidence>
<dbReference type="Pfam" id="PF00075">
    <property type="entry name" value="RNase_H"/>
    <property type="match status" value="1"/>
</dbReference>
<dbReference type="InterPro" id="IPR036397">
    <property type="entry name" value="RNaseH_sf"/>
</dbReference>
<dbReference type="Proteomes" id="UP000178912">
    <property type="component" value="Unassembled WGS sequence"/>
</dbReference>
<dbReference type="PROSITE" id="PS50879">
    <property type="entry name" value="RNASE_H_1"/>
    <property type="match status" value="1"/>
</dbReference>
<dbReference type="EMBL" id="FJUX01000146">
    <property type="protein sequence ID" value="CZT11732.1"/>
    <property type="molecule type" value="Genomic_DNA"/>
</dbReference>
<accession>A0A1E1LMK5</accession>
<evidence type="ECO:0000259" key="1">
    <source>
        <dbReference type="PROSITE" id="PS50879"/>
    </source>
</evidence>
<feature type="domain" description="RNase H type-1" evidence="1">
    <location>
        <begin position="1"/>
        <end position="140"/>
    </location>
</feature>
<dbReference type="InterPro" id="IPR002156">
    <property type="entry name" value="RNaseH_domain"/>
</dbReference>
<reference evidence="3" key="1">
    <citation type="submission" date="2016-03" db="EMBL/GenBank/DDBJ databases">
        <authorList>
            <person name="Guldener U."/>
        </authorList>
    </citation>
    <scope>NUCLEOTIDE SEQUENCE [LARGE SCALE GENOMIC DNA]</scope>
    <source>
        <strain evidence="3">04CH-RAC-A.6.1</strain>
    </source>
</reference>
<proteinExistence type="predicted"/>
<dbReference type="GO" id="GO:0004523">
    <property type="term" value="F:RNA-DNA hybrid ribonuclease activity"/>
    <property type="evidence" value="ECO:0007669"/>
    <property type="project" value="InterPro"/>
</dbReference>
<organism evidence="2 3">
    <name type="scientific">Rhynchosporium agropyri</name>
    <dbReference type="NCBI Taxonomy" id="914238"/>
    <lineage>
        <taxon>Eukaryota</taxon>
        <taxon>Fungi</taxon>
        <taxon>Dikarya</taxon>
        <taxon>Ascomycota</taxon>
        <taxon>Pezizomycotina</taxon>
        <taxon>Leotiomycetes</taxon>
        <taxon>Helotiales</taxon>
        <taxon>Ploettnerulaceae</taxon>
        <taxon>Rhynchosporium</taxon>
    </lineage>
</organism>
<evidence type="ECO:0000313" key="2">
    <source>
        <dbReference type="EMBL" id="CZT11732.1"/>
    </source>
</evidence>
<dbReference type="AlphaFoldDB" id="A0A1E1LMK5"/>